<dbReference type="AlphaFoldDB" id="A0AAE9YDX4"/>
<dbReference type="EMBL" id="CP116942">
    <property type="protein sequence ID" value="WCO67052.1"/>
    <property type="molecule type" value="Genomic_DNA"/>
</dbReference>
<dbReference type="PANTHER" id="PTHR34580">
    <property type="match status" value="1"/>
</dbReference>
<dbReference type="Pfam" id="PF13280">
    <property type="entry name" value="WYL"/>
    <property type="match status" value="1"/>
</dbReference>
<dbReference type="PANTHER" id="PTHR34580:SF1">
    <property type="entry name" value="PROTEIN PAFC"/>
    <property type="match status" value="1"/>
</dbReference>
<dbReference type="PROSITE" id="PS52050">
    <property type="entry name" value="WYL"/>
    <property type="match status" value="1"/>
</dbReference>
<dbReference type="InterPro" id="IPR051534">
    <property type="entry name" value="CBASS_pafABC_assoc_protein"/>
</dbReference>
<dbReference type="InterPro" id="IPR026881">
    <property type="entry name" value="WYL_dom"/>
</dbReference>
<protein>
    <submittedName>
        <fullName evidence="3">WYL domain-containing protein</fullName>
    </submittedName>
</protein>
<dbReference type="InterPro" id="IPR013196">
    <property type="entry name" value="HTH_11"/>
</dbReference>
<keyword evidence="4" id="KW-1185">Reference proteome</keyword>
<dbReference type="InterPro" id="IPR036390">
    <property type="entry name" value="WH_DNA-bd_sf"/>
</dbReference>
<evidence type="ECO:0000259" key="1">
    <source>
        <dbReference type="Pfam" id="PF08279"/>
    </source>
</evidence>
<name>A0AAE9YDX4_9ACTN</name>
<dbReference type="Gene3D" id="1.10.10.10">
    <property type="entry name" value="Winged helix-like DNA-binding domain superfamily/Winged helix DNA-binding domain"/>
    <property type="match status" value="1"/>
</dbReference>
<evidence type="ECO:0000259" key="2">
    <source>
        <dbReference type="Pfam" id="PF13280"/>
    </source>
</evidence>
<evidence type="ECO:0000313" key="4">
    <source>
        <dbReference type="Proteomes" id="UP001216390"/>
    </source>
</evidence>
<dbReference type="KEGG" id="ima:PO878_21410"/>
<dbReference type="Pfam" id="PF08279">
    <property type="entry name" value="HTH_11"/>
    <property type="match status" value="1"/>
</dbReference>
<reference evidence="3" key="1">
    <citation type="submission" date="2023-01" db="EMBL/GenBank/DDBJ databases">
        <title>The diversity of Class Acidimicrobiia in South China Sea sediment environments and the proposal of Iamia marina sp. nov., a novel species of the genus Iamia.</title>
        <authorList>
            <person name="He Y."/>
            <person name="Tian X."/>
        </authorList>
    </citation>
    <scope>NUCLEOTIDE SEQUENCE</scope>
    <source>
        <strain evidence="3">DSM 19957</strain>
    </source>
</reference>
<feature type="domain" description="WYL" evidence="2">
    <location>
        <begin position="140"/>
        <end position="204"/>
    </location>
</feature>
<evidence type="ECO:0000313" key="3">
    <source>
        <dbReference type="EMBL" id="WCO67052.1"/>
    </source>
</evidence>
<dbReference type="SUPFAM" id="SSF46785">
    <property type="entry name" value="Winged helix' DNA-binding domain"/>
    <property type="match status" value="1"/>
</dbReference>
<dbReference type="RefSeq" id="WP_272736574.1">
    <property type="nucleotide sequence ID" value="NZ_CP116942.1"/>
</dbReference>
<gene>
    <name evidence="3" type="ORF">PO878_21410</name>
</gene>
<feature type="domain" description="Helix-turn-helix type 11" evidence="1">
    <location>
        <begin position="6"/>
        <end position="62"/>
    </location>
</feature>
<organism evidence="3 4">
    <name type="scientific">Iamia majanohamensis</name>
    <dbReference type="NCBI Taxonomy" id="467976"/>
    <lineage>
        <taxon>Bacteria</taxon>
        <taxon>Bacillati</taxon>
        <taxon>Actinomycetota</taxon>
        <taxon>Acidimicrobiia</taxon>
        <taxon>Acidimicrobiales</taxon>
        <taxon>Iamiaceae</taxon>
        <taxon>Iamia</taxon>
    </lineage>
</organism>
<sequence>MNRTDRLYALVEELRAVAPEWRSAAWFAARFEVSSRTIERDLSALQQAGVPIYATPGRRGGYAIDVQHTLPPLNLSAAEAAAVATALAADTAAPFTHAGRSALQKIVAVLGDVDAQGVRELASRVRLFDDAEDRPAPSAVVERAIVARQVLDLTYCDKAGTSTRRAVEPVAVLGVRPHWYLWGWCRLRQEPRSFRLDRIGAATMTDEPAPDRGLDPAELELAELVGRGILGT</sequence>
<dbReference type="InterPro" id="IPR036388">
    <property type="entry name" value="WH-like_DNA-bd_sf"/>
</dbReference>
<accession>A0AAE9YDX4</accession>
<dbReference type="Proteomes" id="UP001216390">
    <property type="component" value="Chromosome"/>
</dbReference>
<proteinExistence type="predicted"/>